<evidence type="ECO:0000313" key="2">
    <source>
        <dbReference type="EMBL" id="KAH7429217.1"/>
    </source>
</evidence>
<accession>A0A8T2U0H5</accession>
<organism evidence="2 3">
    <name type="scientific">Ceratopteris richardii</name>
    <name type="common">Triangle waterfern</name>
    <dbReference type="NCBI Taxonomy" id="49495"/>
    <lineage>
        <taxon>Eukaryota</taxon>
        <taxon>Viridiplantae</taxon>
        <taxon>Streptophyta</taxon>
        <taxon>Embryophyta</taxon>
        <taxon>Tracheophyta</taxon>
        <taxon>Polypodiopsida</taxon>
        <taxon>Polypodiidae</taxon>
        <taxon>Polypodiales</taxon>
        <taxon>Pteridineae</taxon>
        <taxon>Pteridaceae</taxon>
        <taxon>Parkerioideae</taxon>
        <taxon>Ceratopteris</taxon>
    </lineage>
</organism>
<feature type="region of interest" description="Disordered" evidence="1">
    <location>
        <begin position="301"/>
        <end position="332"/>
    </location>
</feature>
<reference evidence="2" key="1">
    <citation type="submission" date="2021-08" db="EMBL/GenBank/DDBJ databases">
        <title>WGS assembly of Ceratopteris richardii.</title>
        <authorList>
            <person name="Marchant D.B."/>
            <person name="Chen G."/>
            <person name="Jenkins J."/>
            <person name="Shu S."/>
            <person name="Leebens-Mack J."/>
            <person name="Grimwood J."/>
            <person name="Schmutz J."/>
            <person name="Soltis P."/>
            <person name="Soltis D."/>
            <person name="Chen Z.-H."/>
        </authorList>
    </citation>
    <scope>NUCLEOTIDE SEQUENCE</scope>
    <source>
        <strain evidence="2">Whitten #5841</strain>
        <tissue evidence="2">Leaf</tissue>
    </source>
</reference>
<sequence length="449" mass="50048">MPSPYSTSSYGVNPLSASFSGIYASPDHHNTMISPRVPAFSPSPTFLSGTPSPGSRIQCEDDVLIMDGTVLPERRSFQDAFNRTLPMAQQIGDSDIMALEQSSPGVQLRYIASCNNNQDTGGIRTSTPDMRRGYLRTHHDSLFPTESPSRSCGLNSDDLNLSQNSVFVPASSSNYASDYLRFTMNLPWNRRATPSRHMQLARDPSQASDLQELPFPNHNMTYVDEMPSSAPTYVHNTLPSIGPRNMGLSPQSVGGQPFTDKQLERAPLSSVSTPSDRISMPSHKITDTYSSNLLSLEASSSNTNFRNRNRKRNYSRGTKLKASARPYSPKREHSFSLKNLERNPVTAPTGTKIEGGWKQLASTVQKELESSFDNSVANNLHRLPPTHLKQLVKCDFLLKESLKQLNDPDQLFQEMNEDTVEVLMPRRKIRLPVFDQICKLSIFDALDSE</sequence>
<protein>
    <submittedName>
        <fullName evidence="2">Uncharacterized protein</fullName>
    </submittedName>
</protein>
<dbReference type="EMBL" id="CM035414">
    <property type="protein sequence ID" value="KAH7429218.1"/>
    <property type="molecule type" value="Genomic_DNA"/>
</dbReference>
<evidence type="ECO:0000256" key="1">
    <source>
        <dbReference type="SAM" id="MobiDB-lite"/>
    </source>
</evidence>
<dbReference type="AlphaFoldDB" id="A0A8T2U0H5"/>
<name>A0A8T2U0H5_CERRI</name>
<proteinExistence type="predicted"/>
<comment type="caution">
    <text evidence="2">The sequence shown here is derived from an EMBL/GenBank/DDBJ whole genome shotgun (WGS) entry which is preliminary data.</text>
</comment>
<gene>
    <name evidence="2" type="ORF">KP509_09G037400</name>
</gene>
<evidence type="ECO:0000313" key="3">
    <source>
        <dbReference type="Proteomes" id="UP000825935"/>
    </source>
</evidence>
<keyword evidence="3" id="KW-1185">Reference proteome</keyword>
<dbReference type="EMBL" id="CM035414">
    <property type="protein sequence ID" value="KAH7429217.1"/>
    <property type="molecule type" value="Genomic_DNA"/>
</dbReference>
<dbReference type="Proteomes" id="UP000825935">
    <property type="component" value="Chromosome 9"/>
</dbReference>